<keyword evidence="2" id="KW-0472">Membrane</keyword>
<evidence type="ECO:0000256" key="2">
    <source>
        <dbReference type="SAM" id="Phobius"/>
    </source>
</evidence>
<feature type="compositionally biased region" description="Polar residues" evidence="1">
    <location>
        <begin position="361"/>
        <end position="379"/>
    </location>
</feature>
<evidence type="ECO:0000313" key="3">
    <source>
        <dbReference type="EMBL" id="SPN96476.1"/>
    </source>
</evidence>
<keyword evidence="4" id="KW-1185">Reference proteome</keyword>
<dbReference type="Proteomes" id="UP001187682">
    <property type="component" value="Unassembled WGS sequence"/>
</dbReference>
<feature type="transmembrane region" description="Helical" evidence="2">
    <location>
        <begin position="56"/>
        <end position="75"/>
    </location>
</feature>
<evidence type="ECO:0000256" key="1">
    <source>
        <dbReference type="SAM" id="MobiDB-lite"/>
    </source>
</evidence>
<feature type="transmembrane region" description="Helical" evidence="2">
    <location>
        <begin position="165"/>
        <end position="185"/>
    </location>
</feature>
<name>A0AAE8SQC8_9PEZI</name>
<comment type="caution">
    <text evidence="3">The sequence shown here is derived from an EMBL/GenBank/DDBJ whole genome shotgun (WGS) entry which is preliminary data.</text>
</comment>
<sequence length="379" mass="41562">MSMSQGDFPTGGTTSPNVTAGLSYFDSSWSILSTIGMANVLFGFVIVGITSFKPVVAVPIVTSTACAVANGLSFYAFYTHYALRNRAVASAFADIFWLIQEAGLSFFSYVILIRVLHDKQRLVFLALFWGLMVGIVAARVAVLILRMQSILTATDNFQRIITRLHTAYFVLIASVECLSAFFLLRKFASAKNTSMKAALRTGIFHYLIRSTEVRVALLSLIGISRAVAYSFQTTAQSHITSVSQIDHFFYTMECLFPIILYFDILASKLRVNTQSSASYSRSFSNRFGMSQISSGTPQATIGSHEEDCFPLSGSEQRGNIVEVNSGPRPPKSQNHIFQEGQSSRSAWDDVYPEASHPSVGSGINKTVEFQVSNSPNSSV</sequence>
<keyword evidence="2" id="KW-1133">Transmembrane helix</keyword>
<dbReference type="AlphaFoldDB" id="A0AAE8SQC8"/>
<reference evidence="3" key="1">
    <citation type="submission" date="2018-03" db="EMBL/GenBank/DDBJ databases">
        <authorList>
            <person name="Guldener U."/>
        </authorList>
    </citation>
    <scope>NUCLEOTIDE SEQUENCE</scope>
</reference>
<gene>
    <name evidence="3" type="ORF">DNG_00004</name>
</gene>
<feature type="transmembrane region" description="Helical" evidence="2">
    <location>
        <begin position="122"/>
        <end position="145"/>
    </location>
</feature>
<feature type="compositionally biased region" description="Polar residues" evidence="1">
    <location>
        <begin position="331"/>
        <end position="345"/>
    </location>
</feature>
<proteinExistence type="predicted"/>
<feature type="transmembrane region" description="Helical" evidence="2">
    <location>
        <begin position="29"/>
        <end position="49"/>
    </location>
</feature>
<feature type="region of interest" description="Disordered" evidence="1">
    <location>
        <begin position="319"/>
        <end position="379"/>
    </location>
</feature>
<feature type="transmembrane region" description="Helical" evidence="2">
    <location>
        <begin position="95"/>
        <end position="115"/>
    </location>
</feature>
<protein>
    <submittedName>
        <fullName evidence="3">Uncharacterized protein</fullName>
    </submittedName>
</protein>
<evidence type="ECO:0000313" key="4">
    <source>
        <dbReference type="Proteomes" id="UP001187682"/>
    </source>
</evidence>
<keyword evidence="2" id="KW-0812">Transmembrane</keyword>
<accession>A0AAE8SQC8</accession>
<dbReference type="EMBL" id="ONZQ02000001">
    <property type="protein sequence ID" value="SPN96476.1"/>
    <property type="molecule type" value="Genomic_DNA"/>
</dbReference>
<organism evidence="3 4">
    <name type="scientific">Cephalotrichum gorgonifer</name>
    <dbReference type="NCBI Taxonomy" id="2041049"/>
    <lineage>
        <taxon>Eukaryota</taxon>
        <taxon>Fungi</taxon>
        <taxon>Dikarya</taxon>
        <taxon>Ascomycota</taxon>
        <taxon>Pezizomycotina</taxon>
        <taxon>Sordariomycetes</taxon>
        <taxon>Hypocreomycetidae</taxon>
        <taxon>Microascales</taxon>
        <taxon>Microascaceae</taxon>
        <taxon>Cephalotrichum</taxon>
    </lineage>
</organism>